<dbReference type="Gene3D" id="2.60.120.200">
    <property type="match status" value="2"/>
</dbReference>
<keyword evidence="1" id="KW-0677">Repeat</keyword>
<evidence type="ECO:0000313" key="7">
    <source>
        <dbReference type="Proteomes" id="UP001152803"/>
    </source>
</evidence>
<dbReference type="PANTHER" id="PTHR23282">
    <property type="entry name" value="APICAL ENDOSOMAL GLYCOPROTEIN PRECURSOR"/>
    <property type="match status" value="1"/>
</dbReference>
<dbReference type="PROSITE" id="PS50068">
    <property type="entry name" value="LDLRA_2"/>
    <property type="match status" value="1"/>
</dbReference>
<dbReference type="InterPro" id="IPR036055">
    <property type="entry name" value="LDL_receptor-like_sf"/>
</dbReference>
<dbReference type="SUPFAM" id="SSF57424">
    <property type="entry name" value="LDL receptor-like module"/>
    <property type="match status" value="1"/>
</dbReference>
<dbReference type="EMBL" id="JAFJMO010000004">
    <property type="protein sequence ID" value="KAJ8279817.1"/>
    <property type="molecule type" value="Genomic_DNA"/>
</dbReference>
<protein>
    <recommendedName>
        <fullName evidence="5">MAM domain-containing protein</fullName>
    </recommendedName>
</protein>
<feature type="non-terminal residue" evidence="6">
    <location>
        <position position="368"/>
    </location>
</feature>
<sequence>MCNFEEGLCNWTQDKQDDVFDWTRIQGPTPTLNTGPWKDHTLGNVNGHYLFIEASDPQQFRDTAVLVSRSFQPTTIRSHGNRNCVFRFSYHMFGKHVFSLAVYIRTMASGRGPLLWVRYGEQGNMWHSKTLYLSSIRPFQVLVEGTVGDDFDGDIAIDDLSFLDCIPYDGDLPSEVPTPPPETTTTTTERPNSCSEGELVCDVTGDCVDWQKRCDFRHDCSEGTDELYCVSEVCDFEEGKHCGWYQSWPSTVFSIHSFRWLSGQGKSIHHGEELHRPANDHTQGTPEGWYMYADSSNGGYGHIADLLTPAISATGPRCTLVFWYHMSGFTVGTLQVLRKFGNVTHELWSQTGSQGSRWKRGEVFLGIR</sequence>
<dbReference type="AlphaFoldDB" id="A0A9Q1DSV5"/>
<feature type="disulfide bond" evidence="3">
    <location>
        <begin position="214"/>
        <end position="229"/>
    </location>
</feature>
<evidence type="ECO:0000259" key="5">
    <source>
        <dbReference type="PROSITE" id="PS50060"/>
    </source>
</evidence>
<dbReference type="InterPro" id="IPR013320">
    <property type="entry name" value="ConA-like_dom_sf"/>
</dbReference>
<keyword evidence="7" id="KW-1185">Reference proteome</keyword>
<dbReference type="Pfam" id="PF00629">
    <property type="entry name" value="MAM"/>
    <property type="match status" value="2"/>
</dbReference>
<feature type="region of interest" description="Disordered" evidence="4">
    <location>
        <begin position="172"/>
        <end position="193"/>
    </location>
</feature>
<feature type="domain" description="MAM" evidence="5">
    <location>
        <begin position="232"/>
        <end position="368"/>
    </location>
</feature>
<dbReference type="SUPFAM" id="SSF49899">
    <property type="entry name" value="Concanavalin A-like lectins/glucanases"/>
    <property type="match status" value="2"/>
</dbReference>
<dbReference type="InterPro" id="IPR002172">
    <property type="entry name" value="LDrepeatLR_classA_rpt"/>
</dbReference>
<keyword evidence="2 3" id="KW-1015">Disulfide bond</keyword>
<dbReference type="Proteomes" id="UP001152803">
    <property type="component" value="Unassembled WGS sequence"/>
</dbReference>
<gene>
    <name evidence="6" type="ORF">COCON_G00068830</name>
</gene>
<dbReference type="SMART" id="SM00192">
    <property type="entry name" value="LDLa"/>
    <property type="match status" value="1"/>
</dbReference>
<dbReference type="PANTHER" id="PTHR23282:SF140">
    <property type="entry name" value="MAM AND LDL-RECEPTOR CLASS A DOMAIN-CONTAINING PROTEIN 1"/>
    <property type="match status" value="1"/>
</dbReference>
<dbReference type="CDD" id="cd06263">
    <property type="entry name" value="MAM"/>
    <property type="match status" value="2"/>
</dbReference>
<dbReference type="FunFam" id="2.60.120.200:FF:000182">
    <property type="entry name" value="MAM and LDL-receptor class A domain-containing protein 1"/>
    <property type="match status" value="1"/>
</dbReference>
<evidence type="ECO:0000256" key="4">
    <source>
        <dbReference type="SAM" id="MobiDB-lite"/>
    </source>
</evidence>
<dbReference type="Gene3D" id="4.10.400.10">
    <property type="entry name" value="Low-density Lipoprotein Receptor"/>
    <property type="match status" value="1"/>
</dbReference>
<comment type="caution">
    <text evidence="6">The sequence shown here is derived from an EMBL/GenBank/DDBJ whole genome shotgun (WGS) entry which is preliminary data.</text>
</comment>
<proteinExistence type="predicted"/>
<comment type="caution">
    <text evidence="3">Lacks conserved residue(s) required for the propagation of feature annotation.</text>
</comment>
<dbReference type="SMART" id="SM00137">
    <property type="entry name" value="MAM"/>
    <property type="match status" value="2"/>
</dbReference>
<evidence type="ECO:0000313" key="6">
    <source>
        <dbReference type="EMBL" id="KAJ8279817.1"/>
    </source>
</evidence>
<feature type="domain" description="MAM" evidence="5">
    <location>
        <begin position="1"/>
        <end position="167"/>
    </location>
</feature>
<dbReference type="PROSITE" id="PS50060">
    <property type="entry name" value="MAM_2"/>
    <property type="match status" value="2"/>
</dbReference>
<dbReference type="CDD" id="cd00112">
    <property type="entry name" value="LDLa"/>
    <property type="match status" value="1"/>
</dbReference>
<dbReference type="InterPro" id="IPR051560">
    <property type="entry name" value="MAM_domain-containing"/>
</dbReference>
<evidence type="ECO:0000256" key="3">
    <source>
        <dbReference type="PROSITE-ProRule" id="PRU00124"/>
    </source>
</evidence>
<dbReference type="OrthoDB" id="412155at2759"/>
<dbReference type="PROSITE" id="PS01209">
    <property type="entry name" value="LDLRA_1"/>
    <property type="match status" value="1"/>
</dbReference>
<evidence type="ECO:0000256" key="2">
    <source>
        <dbReference type="ARBA" id="ARBA00023157"/>
    </source>
</evidence>
<name>A0A9Q1DSV5_CONCO</name>
<dbReference type="InterPro" id="IPR000998">
    <property type="entry name" value="MAM_dom"/>
</dbReference>
<reference evidence="6" key="1">
    <citation type="journal article" date="2023" name="Science">
        <title>Genome structures resolve the early diversification of teleost fishes.</title>
        <authorList>
            <person name="Parey E."/>
            <person name="Louis A."/>
            <person name="Montfort J."/>
            <person name="Bouchez O."/>
            <person name="Roques C."/>
            <person name="Iampietro C."/>
            <person name="Lluch J."/>
            <person name="Castinel A."/>
            <person name="Donnadieu C."/>
            <person name="Desvignes T."/>
            <person name="Floi Bucao C."/>
            <person name="Jouanno E."/>
            <person name="Wen M."/>
            <person name="Mejri S."/>
            <person name="Dirks R."/>
            <person name="Jansen H."/>
            <person name="Henkel C."/>
            <person name="Chen W.J."/>
            <person name="Zahm M."/>
            <person name="Cabau C."/>
            <person name="Klopp C."/>
            <person name="Thompson A.W."/>
            <person name="Robinson-Rechavi M."/>
            <person name="Braasch I."/>
            <person name="Lecointre G."/>
            <person name="Bobe J."/>
            <person name="Postlethwait J.H."/>
            <person name="Berthelot C."/>
            <person name="Roest Crollius H."/>
            <person name="Guiguen Y."/>
        </authorList>
    </citation>
    <scope>NUCLEOTIDE SEQUENCE</scope>
    <source>
        <strain evidence="6">Concon-B</strain>
    </source>
</reference>
<dbReference type="GO" id="GO:0016020">
    <property type="term" value="C:membrane"/>
    <property type="evidence" value="ECO:0007669"/>
    <property type="project" value="InterPro"/>
</dbReference>
<organism evidence="6 7">
    <name type="scientific">Conger conger</name>
    <name type="common">Conger eel</name>
    <name type="synonym">Muraena conger</name>
    <dbReference type="NCBI Taxonomy" id="82655"/>
    <lineage>
        <taxon>Eukaryota</taxon>
        <taxon>Metazoa</taxon>
        <taxon>Chordata</taxon>
        <taxon>Craniata</taxon>
        <taxon>Vertebrata</taxon>
        <taxon>Euteleostomi</taxon>
        <taxon>Actinopterygii</taxon>
        <taxon>Neopterygii</taxon>
        <taxon>Teleostei</taxon>
        <taxon>Anguilliformes</taxon>
        <taxon>Congridae</taxon>
        <taxon>Conger</taxon>
    </lineage>
</organism>
<accession>A0A9Q1DSV5</accession>
<evidence type="ECO:0000256" key="1">
    <source>
        <dbReference type="ARBA" id="ARBA00022737"/>
    </source>
</evidence>
<dbReference type="InterPro" id="IPR023415">
    <property type="entry name" value="LDLR_class-A_CS"/>
</dbReference>